<dbReference type="AlphaFoldDB" id="A0A0F9LW85"/>
<reference evidence="2" key="1">
    <citation type="journal article" date="2015" name="Nature">
        <title>Complex archaea that bridge the gap between prokaryotes and eukaryotes.</title>
        <authorList>
            <person name="Spang A."/>
            <person name="Saw J.H."/>
            <person name="Jorgensen S.L."/>
            <person name="Zaremba-Niedzwiedzka K."/>
            <person name="Martijn J."/>
            <person name="Lind A.E."/>
            <person name="van Eijk R."/>
            <person name="Schleper C."/>
            <person name="Guy L."/>
            <person name="Ettema T.J."/>
        </authorList>
    </citation>
    <scope>NUCLEOTIDE SEQUENCE</scope>
</reference>
<sequence>MVLGCVKSKQERKGNEMSQDQEQKAMREKYWEERSTEEQVEVLRSELRTAIIRIRNLHGEIDMLQKHSHNGEGEIVVPLRSVEASSSRGKVHSLEIKR</sequence>
<accession>A0A0F9LW85</accession>
<feature type="compositionally biased region" description="Basic and acidic residues" evidence="1">
    <location>
        <begin position="8"/>
        <end position="30"/>
    </location>
</feature>
<comment type="caution">
    <text evidence="2">The sequence shown here is derived from an EMBL/GenBank/DDBJ whole genome shotgun (WGS) entry which is preliminary data.</text>
</comment>
<proteinExistence type="predicted"/>
<evidence type="ECO:0000313" key="2">
    <source>
        <dbReference type="EMBL" id="KKM68610.1"/>
    </source>
</evidence>
<gene>
    <name evidence="2" type="ORF">LCGC14_1459250</name>
</gene>
<name>A0A0F9LW85_9ZZZZ</name>
<dbReference type="EMBL" id="LAZR01010138">
    <property type="protein sequence ID" value="KKM68610.1"/>
    <property type="molecule type" value="Genomic_DNA"/>
</dbReference>
<organism evidence="2">
    <name type="scientific">marine sediment metagenome</name>
    <dbReference type="NCBI Taxonomy" id="412755"/>
    <lineage>
        <taxon>unclassified sequences</taxon>
        <taxon>metagenomes</taxon>
        <taxon>ecological metagenomes</taxon>
    </lineage>
</organism>
<evidence type="ECO:0000256" key="1">
    <source>
        <dbReference type="SAM" id="MobiDB-lite"/>
    </source>
</evidence>
<feature type="region of interest" description="Disordered" evidence="1">
    <location>
        <begin position="1"/>
        <end position="30"/>
    </location>
</feature>
<protein>
    <submittedName>
        <fullName evidence="2">Uncharacterized protein</fullName>
    </submittedName>
</protein>